<proteinExistence type="predicted"/>
<feature type="compositionally biased region" description="Basic and acidic residues" evidence="12">
    <location>
        <begin position="119"/>
        <end position="133"/>
    </location>
</feature>
<dbReference type="GO" id="GO:0005085">
    <property type="term" value="F:guanyl-nucleotide exchange factor activity"/>
    <property type="evidence" value="ECO:0007669"/>
    <property type="project" value="InterPro"/>
</dbReference>
<evidence type="ECO:0008006" key="16">
    <source>
        <dbReference type="Google" id="ProtNLM"/>
    </source>
</evidence>
<keyword evidence="9 13" id="KW-1133">Transmembrane helix</keyword>
<dbReference type="InterPro" id="IPR001680">
    <property type="entry name" value="WD40_rpt"/>
</dbReference>
<dbReference type="PROSITE" id="PS50294">
    <property type="entry name" value="WD_REPEATS_REGION"/>
    <property type="match status" value="1"/>
</dbReference>
<keyword evidence="10 13" id="KW-0472">Membrane</keyword>
<dbReference type="PROSITE" id="PS50082">
    <property type="entry name" value="WD_REPEATS_2"/>
    <property type="match status" value="2"/>
</dbReference>
<dbReference type="PANTHER" id="PTHR23284">
    <property type="entry name" value="PROLACTIN REGULATORY ELEMENT BINDING PROTEIN"/>
    <property type="match status" value="1"/>
</dbReference>
<dbReference type="GO" id="GO:0006888">
    <property type="term" value="P:endoplasmic reticulum to Golgi vesicle-mediated transport"/>
    <property type="evidence" value="ECO:0007669"/>
    <property type="project" value="TreeGrafter"/>
</dbReference>
<dbReference type="GO" id="GO:0005789">
    <property type="term" value="C:endoplasmic reticulum membrane"/>
    <property type="evidence" value="ECO:0007669"/>
    <property type="project" value="UniProtKB-SubCell"/>
</dbReference>
<evidence type="ECO:0000256" key="4">
    <source>
        <dbReference type="ARBA" id="ARBA00022692"/>
    </source>
</evidence>
<dbReference type="Pfam" id="PF00400">
    <property type="entry name" value="WD40"/>
    <property type="match status" value="2"/>
</dbReference>
<dbReference type="InterPro" id="IPR045260">
    <property type="entry name" value="Sec12-like"/>
</dbReference>
<name>A0A9P9YJQ6_9MUSC</name>
<feature type="transmembrane region" description="Helical" evidence="13">
    <location>
        <begin position="420"/>
        <end position="444"/>
    </location>
</feature>
<keyword evidence="4 13" id="KW-0812">Transmembrane</keyword>
<keyword evidence="15" id="KW-1185">Reference proteome</keyword>
<evidence type="ECO:0000256" key="7">
    <source>
        <dbReference type="ARBA" id="ARBA00022892"/>
    </source>
</evidence>
<dbReference type="SUPFAM" id="SSF50978">
    <property type="entry name" value="WD40 repeat-like"/>
    <property type="match status" value="1"/>
</dbReference>
<keyword evidence="3 11" id="KW-0853">WD repeat</keyword>
<evidence type="ECO:0000256" key="2">
    <source>
        <dbReference type="ARBA" id="ARBA00022448"/>
    </source>
</evidence>
<dbReference type="EMBL" id="JAMKOV010000008">
    <property type="protein sequence ID" value="KAI8038223.1"/>
    <property type="molecule type" value="Genomic_DNA"/>
</dbReference>
<dbReference type="AlphaFoldDB" id="A0A9P9YJQ6"/>
<organism evidence="14 15">
    <name type="scientific">Drosophila gunungcola</name>
    <name type="common">fruit fly</name>
    <dbReference type="NCBI Taxonomy" id="103775"/>
    <lineage>
        <taxon>Eukaryota</taxon>
        <taxon>Metazoa</taxon>
        <taxon>Ecdysozoa</taxon>
        <taxon>Arthropoda</taxon>
        <taxon>Hexapoda</taxon>
        <taxon>Insecta</taxon>
        <taxon>Pterygota</taxon>
        <taxon>Neoptera</taxon>
        <taxon>Endopterygota</taxon>
        <taxon>Diptera</taxon>
        <taxon>Brachycera</taxon>
        <taxon>Muscomorpha</taxon>
        <taxon>Ephydroidea</taxon>
        <taxon>Drosophilidae</taxon>
        <taxon>Drosophila</taxon>
        <taxon>Sophophora</taxon>
    </lineage>
</organism>
<keyword evidence="6" id="KW-0256">Endoplasmic reticulum</keyword>
<evidence type="ECO:0000256" key="9">
    <source>
        <dbReference type="ARBA" id="ARBA00022989"/>
    </source>
</evidence>
<accession>A0A9P9YJQ6</accession>
<keyword evidence="8" id="KW-0653">Protein transport</keyword>
<dbReference type="GO" id="GO:0015031">
    <property type="term" value="P:protein transport"/>
    <property type="evidence" value="ECO:0007669"/>
    <property type="project" value="UniProtKB-KW"/>
</dbReference>
<sequence length="445" mass="48909">MAHTRRPSDGLLARVNFPLYAVDMLTSRHILVAGGGGSSKTGVANGFEIYELYHNGSHFCAEEVLRHETGANVVMNFAVRNGGRRGYLCAGQEAHCQMYYVQPRVQSEEDGNGNGNGNDEGKPAPAERPHENGNLRQRNAHSGVEPVANGHKPPLSANDILRQFQRLHFDIQAADVVQTDFLKGAEPLQRVVRISGNGRLMATGGTDGKLRVWTFPQMTLAGELAAHSKEIDDLDFSPDSKYIASISKDAQGLVWDLGSGQLQHKLQWKTPEGAKYLFKRCRYGTVEAQKDHYRLFTIANPLGKVGRQRGFLQHWDCASGQLRQSVAIDESLSSLAVRDDGRFVAVGTMFSGSVSMYIAFSLQRVLHIPHAHSMFVTGLQFLPITNEEGPPISSDSEAAVLSISVDNKVCIHSLPQRRTIPAWIAIAFLIVMIFAVFVLCSYIGI</sequence>
<dbReference type="OrthoDB" id="2013972at2759"/>
<dbReference type="Gene3D" id="2.130.10.10">
    <property type="entry name" value="YVTN repeat-like/Quinoprotein amine dehydrogenase"/>
    <property type="match status" value="1"/>
</dbReference>
<feature type="region of interest" description="Disordered" evidence="12">
    <location>
        <begin position="106"/>
        <end position="137"/>
    </location>
</feature>
<dbReference type="SMART" id="SM00320">
    <property type="entry name" value="WD40"/>
    <property type="match status" value="3"/>
</dbReference>
<keyword evidence="5" id="KW-0677">Repeat</keyword>
<evidence type="ECO:0000256" key="12">
    <source>
        <dbReference type="SAM" id="MobiDB-lite"/>
    </source>
</evidence>
<keyword evidence="7" id="KW-0931">ER-Golgi transport</keyword>
<evidence type="ECO:0000256" key="13">
    <source>
        <dbReference type="SAM" id="Phobius"/>
    </source>
</evidence>
<dbReference type="InterPro" id="IPR036322">
    <property type="entry name" value="WD40_repeat_dom_sf"/>
</dbReference>
<evidence type="ECO:0000256" key="6">
    <source>
        <dbReference type="ARBA" id="ARBA00022824"/>
    </source>
</evidence>
<evidence type="ECO:0000256" key="10">
    <source>
        <dbReference type="ARBA" id="ARBA00023136"/>
    </source>
</evidence>
<evidence type="ECO:0000256" key="8">
    <source>
        <dbReference type="ARBA" id="ARBA00022927"/>
    </source>
</evidence>
<evidence type="ECO:0000256" key="3">
    <source>
        <dbReference type="ARBA" id="ARBA00022574"/>
    </source>
</evidence>
<feature type="repeat" description="WD" evidence="11">
    <location>
        <begin position="192"/>
        <end position="213"/>
    </location>
</feature>
<dbReference type="Proteomes" id="UP001059596">
    <property type="component" value="Unassembled WGS sequence"/>
</dbReference>
<keyword evidence="2" id="KW-0813">Transport</keyword>
<protein>
    <recommendedName>
        <fullName evidence="16">Prolactin regulatory element-binding protein</fullName>
    </recommendedName>
</protein>
<evidence type="ECO:0000256" key="1">
    <source>
        <dbReference type="ARBA" id="ARBA00004389"/>
    </source>
</evidence>
<dbReference type="GO" id="GO:0003400">
    <property type="term" value="P:regulation of COPII vesicle coating"/>
    <property type="evidence" value="ECO:0007669"/>
    <property type="project" value="TreeGrafter"/>
</dbReference>
<dbReference type="InterPro" id="IPR015943">
    <property type="entry name" value="WD40/YVTN_repeat-like_dom_sf"/>
</dbReference>
<evidence type="ECO:0000256" key="11">
    <source>
        <dbReference type="PROSITE-ProRule" id="PRU00221"/>
    </source>
</evidence>
<dbReference type="PANTHER" id="PTHR23284:SF0">
    <property type="entry name" value="PROLACTIN REGULATORY ELEMENT-BINDING PROTEIN"/>
    <property type="match status" value="1"/>
</dbReference>
<evidence type="ECO:0000313" key="15">
    <source>
        <dbReference type="Proteomes" id="UP001059596"/>
    </source>
</evidence>
<feature type="repeat" description="WD" evidence="11">
    <location>
        <begin position="224"/>
        <end position="265"/>
    </location>
</feature>
<evidence type="ECO:0000313" key="14">
    <source>
        <dbReference type="EMBL" id="KAI8038223.1"/>
    </source>
</evidence>
<reference evidence="14" key="1">
    <citation type="journal article" date="2023" name="Genome Biol. Evol.">
        <title>Long-read-based Genome Assembly of Drosophila gunungcola Reveals Fewer Chemosensory Genes in Flower-breeding Species.</title>
        <authorList>
            <person name="Negi A."/>
            <person name="Liao B.Y."/>
            <person name="Yeh S.D."/>
        </authorList>
    </citation>
    <scope>NUCLEOTIDE SEQUENCE</scope>
    <source>
        <strain evidence="14">Sukarami</strain>
    </source>
</reference>
<comment type="caution">
    <text evidence="14">The sequence shown here is derived from an EMBL/GenBank/DDBJ whole genome shotgun (WGS) entry which is preliminary data.</text>
</comment>
<comment type="subcellular location">
    <subcellularLocation>
        <location evidence="1">Endoplasmic reticulum membrane</location>
        <topology evidence="1">Single-pass membrane protein</topology>
    </subcellularLocation>
</comment>
<evidence type="ECO:0000256" key="5">
    <source>
        <dbReference type="ARBA" id="ARBA00022737"/>
    </source>
</evidence>
<gene>
    <name evidence="14" type="ORF">M5D96_008912</name>
</gene>